<name>A0A7C3UQC0_UNCW3</name>
<dbReference type="EMBL" id="DTMQ01000014">
    <property type="protein sequence ID" value="HGE98890.1"/>
    <property type="molecule type" value="Genomic_DNA"/>
</dbReference>
<evidence type="ECO:0000259" key="1">
    <source>
        <dbReference type="Pfam" id="PF00534"/>
    </source>
</evidence>
<dbReference type="Pfam" id="PF00534">
    <property type="entry name" value="Glycos_transf_1"/>
    <property type="match status" value="1"/>
</dbReference>
<feature type="domain" description="Glycosyltransferase subfamily 4-like N-terminal" evidence="2">
    <location>
        <begin position="18"/>
        <end position="180"/>
    </location>
</feature>
<sequence>MLRLLLINWRCPKNPLAGGAEVYAYEIFSRLAKKGYKITYLAERSHLPEEEVIGGIRFLRIGGKNTFNFSVYRTLPGIVAENHFDLIIDDLNKIPFYSPYFVKDIPVLVVLMHLFRKAIFKETSLLAGLYVYLTENLIPYIYKNNFFAVLSESTKRDLVNLFKRDIRTRIRVIPPGIDAQFYKPDPNQKRERIILHCGRLKRYKSTDHLLLATKVLIKRRRDFRVVIVGDGDDLPRLKSLARDLGVADIVDFTGFISEAEKLTLYQKALFLVENSIKEGWGLIVIEANACGTPVISACSPGLIDAVREGKTGLFYDYGNIEELAEKMNFLLDNDEVRDRMGKEGRLWAEGFSWEKASQEMEDLIQEVLRYGCLRG</sequence>
<comment type="caution">
    <text evidence="3">The sequence shown here is derived from an EMBL/GenBank/DDBJ whole genome shotgun (WGS) entry which is preliminary data.</text>
</comment>
<organism evidence="3">
    <name type="scientific">candidate division WOR-3 bacterium</name>
    <dbReference type="NCBI Taxonomy" id="2052148"/>
    <lineage>
        <taxon>Bacteria</taxon>
        <taxon>Bacteria division WOR-3</taxon>
    </lineage>
</organism>
<accession>A0A7C3UQC0</accession>
<reference evidence="3" key="1">
    <citation type="journal article" date="2020" name="mSystems">
        <title>Genome- and Community-Level Interaction Insights into Carbon Utilization and Element Cycling Functions of Hydrothermarchaeota in Hydrothermal Sediment.</title>
        <authorList>
            <person name="Zhou Z."/>
            <person name="Liu Y."/>
            <person name="Xu W."/>
            <person name="Pan J."/>
            <person name="Luo Z.H."/>
            <person name="Li M."/>
        </authorList>
    </citation>
    <scope>NUCLEOTIDE SEQUENCE [LARGE SCALE GENOMIC DNA]</scope>
    <source>
        <strain evidence="3">SpSt-906</strain>
    </source>
</reference>
<dbReference type="PANTHER" id="PTHR12526:SF618">
    <property type="entry name" value="GLYCOSYLTRANSFERASE, FAMILY 4"/>
    <property type="match status" value="1"/>
</dbReference>
<dbReference type="InterPro" id="IPR028098">
    <property type="entry name" value="Glyco_trans_4-like_N"/>
</dbReference>
<evidence type="ECO:0000259" key="2">
    <source>
        <dbReference type="Pfam" id="PF13439"/>
    </source>
</evidence>
<dbReference type="AlphaFoldDB" id="A0A7C3UQC0"/>
<dbReference type="GO" id="GO:0016757">
    <property type="term" value="F:glycosyltransferase activity"/>
    <property type="evidence" value="ECO:0007669"/>
    <property type="project" value="InterPro"/>
</dbReference>
<dbReference type="SUPFAM" id="SSF53756">
    <property type="entry name" value="UDP-Glycosyltransferase/glycogen phosphorylase"/>
    <property type="match status" value="1"/>
</dbReference>
<dbReference type="CDD" id="cd03801">
    <property type="entry name" value="GT4_PimA-like"/>
    <property type="match status" value="1"/>
</dbReference>
<feature type="domain" description="Glycosyl transferase family 1" evidence="1">
    <location>
        <begin position="187"/>
        <end position="346"/>
    </location>
</feature>
<dbReference type="Pfam" id="PF13439">
    <property type="entry name" value="Glyco_transf_4"/>
    <property type="match status" value="1"/>
</dbReference>
<protein>
    <submittedName>
        <fullName evidence="3">Glycosyltransferase family 1 protein</fullName>
    </submittedName>
</protein>
<keyword evidence="3" id="KW-0808">Transferase</keyword>
<proteinExistence type="predicted"/>
<dbReference type="Gene3D" id="3.40.50.2000">
    <property type="entry name" value="Glycogen Phosphorylase B"/>
    <property type="match status" value="2"/>
</dbReference>
<evidence type="ECO:0000313" key="3">
    <source>
        <dbReference type="EMBL" id="HGE98890.1"/>
    </source>
</evidence>
<gene>
    <name evidence="3" type="ORF">ENX07_02300</name>
</gene>
<dbReference type="InterPro" id="IPR001296">
    <property type="entry name" value="Glyco_trans_1"/>
</dbReference>
<dbReference type="PANTHER" id="PTHR12526">
    <property type="entry name" value="GLYCOSYLTRANSFERASE"/>
    <property type="match status" value="1"/>
</dbReference>